<keyword evidence="1" id="KW-1185">Reference proteome</keyword>
<evidence type="ECO:0000313" key="2">
    <source>
        <dbReference type="WBParaSite" id="maker-E.canG7_contigs_8869-snap-gene-0.12-mRNA-1"/>
    </source>
</evidence>
<reference evidence="2" key="1">
    <citation type="submission" date="2022-11" db="UniProtKB">
        <authorList>
            <consortium name="WormBaseParasite"/>
        </authorList>
    </citation>
    <scope>IDENTIFICATION</scope>
</reference>
<proteinExistence type="predicted"/>
<sequence length="134" mass="14375">MHSTSAPGFVARLIVIGDVYSTQMSTQACVCAYDLSVPPPESGLAMHQMRGGQAVGKAGGGDGRSMRIQPNCVWVGLATNTRGCAHAYPQVDSNLFPASHTSVYPPAAYPQFYSLHPRCLNTVLLWRAVPRWAA</sequence>
<dbReference type="WBParaSite" id="maker-E.canG7_contigs_8869-snap-gene-0.12-mRNA-1">
    <property type="protein sequence ID" value="maker-E.canG7_contigs_8869-snap-gene-0.12-mRNA-1"/>
    <property type="gene ID" value="EcG7_08350"/>
</dbReference>
<evidence type="ECO:0000313" key="1">
    <source>
        <dbReference type="Proteomes" id="UP000887562"/>
    </source>
</evidence>
<dbReference type="Proteomes" id="UP000887562">
    <property type="component" value="Unplaced"/>
</dbReference>
<protein>
    <submittedName>
        <fullName evidence="2">Uncharacterized protein</fullName>
    </submittedName>
</protein>
<organism evidence="1 2">
    <name type="scientific">Echinococcus canadensis</name>
    <dbReference type="NCBI Taxonomy" id="519352"/>
    <lineage>
        <taxon>Eukaryota</taxon>
        <taxon>Metazoa</taxon>
        <taxon>Spiralia</taxon>
        <taxon>Lophotrochozoa</taxon>
        <taxon>Platyhelminthes</taxon>
        <taxon>Cestoda</taxon>
        <taxon>Eucestoda</taxon>
        <taxon>Cyclophyllidea</taxon>
        <taxon>Taeniidae</taxon>
        <taxon>Echinococcus</taxon>
        <taxon>Echinococcus canadensis group</taxon>
    </lineage>
</organism>
<accession>A0A915EZ47</accession>
<dbReference type="AlphaFoldDB" id="A0A915EZ47"/>
<name>A0A915EZ47_9CEST</name>